<dbReference type="CDD" id="cd01557">
    <property type="entry name" value="BCAT_beta_family"/>
    <property type="match status" value="1"/>
</dbReference>
<evidence type="ECO:0000256" key="13">
    <source>
        <dbReference type="ARBA" id="ARBA00048798"/>
    </source>
</evidence>
<evidence type="ECO:0000256" key="16">
    <source>
        <dbReference type="RuleBase" id="RU004106"/>
    </source>
</evidence>
<dbReference type="InterPro" id="IPR043132">
    <property type="entry name" value="BCAT-like_C"/>
</dbReference>
<comment type="cofactor">
    <cofactor evidence="1 17">
        <name>pyridoxal 5'-phosphate</name>
        <dbReference type="ChEBI" id="CHEBI:597326"/>
    </cofactor>
</comment>
<evidence type="ECO:0000256" key="5">
    <source>
        <dbReference type="ARBA" id="ARBA00005072"/>
    </source>
</evidence>
<dbReference type="EMBL" id="FR695864">
    <property type="protein sequence ID" value="CBX26702.1"/>
    <property type="molecule type" value="Genomic_DNA"/>
</dbReference>
<dbReference type="InterPro" id="IPR001544">
    <property type="entry name" value="Aminotrans_IV"/>
</dbReference>
<dbReference type="GO" id="GO:0009099">
    <property type="term" value="P:L-valine biosynthetic process"/>
    <property type="evidence" value="ECO:0007669"/>
    <property type="project" value="UniProtKB-UniPathway"/>
</dbReference>
<feature type="modified residue" description="N6-(pyridoxal phosphate)lysine" evidence="15">
    <location>
        <position position="208"/>
    </location>
</feature>
<evidence type="ECO:0000256" key="15">
    <source>
        <dbReference type="PIRSR" id="PIRSR006468-1"/>
    </source>
</evidence>
<dbReference type="Gene3D" id="3.30.470.10">
    <property type="match status" value="1"/>
</dbReference>
<dbReference type="GO" id="GO:0052655">
    <property type="term" value="F:L-valine-2-oxoglutarate transaminase activity"/>
    <property type="evidence" value="ECO:0007669"/>
    <property type="project" value="RHEA"/>
</dbReference>
<comment type="pathway">
    <text evidence="3">Amino-acid biosynthesis; L-isoleucine biosynthesis; L-isoleucine from 2-oxobutanoate: step 4/4.</text>
</comment>
<evidence type="ECO:0000256" key="18">
    <source>
        <dbReference type="RuleBase" id="RU004517"/>
    </source>
</evidence>
<proteinExistence type="inferred from homology"/>
<evidence type="ECO:0000256" key="2">
    <source>
        <dbReference type="ARBA" id="ARBA00003109"/>
    </source>
</evidence>
<evidence type="ECO:0000256" key="3">
    <source>
        <dbReference type="ARBA" id="ARBA00004824"/>
    </source>
</evidence>
<keyword evidence="7 18" id="KW-0032">Aminotransferase</keyword>
<accession>E1Y808</accession>
<evidence type="ECO:0000256" key="8">
    <source>
        <dbReference type="ARBA" id="ARBA00022605"/>
    </source>
</evidence>
<dbReference type="PANTHER" id="PTHR11825:SF44">
    <property type="entry name" value="BRANCHED-CHAIN-AMINO-ACID AMINOTRANSFERASE"/>
    <property type="match status" value="1"/>
</dbReference>
<dbReference type="EC" id="2.6.1.42" evidence="18"/>
<name>E1Y808_9BACT</name>
<evidence type="ECO:0000256" key="11">
    <source>
        <dbReference type="ARBA" id="ARBA00023304"/>
    </source>
</evidence>
<evidence type="ECO:0000256" key="7">
    <source>
        <dbReference type="ARBA" id="ARBA00022576"/>
    </source>
</evidence>
<keyword evidence="11 18" id="KW-0100">Branched-chain amino acid biosynthesis</keyword>
<dbReference type="PANTHER" id="PTHR11825">
    <property type="entry name" value="SUBGROUP IIII AMINOTRANSFERASE"/>
    <property type="match status" value="1"/>
</dbReference>
<dbReference type="PIRSF" id="PIRSF006468">
    <property type="entry name" value="BCAT1"/>
    <property type="match status" value="1"/>
</dbReference>
<gene>
    <name evidence="19" type="ORF">N47_A07310</name>
</gene>
<dbReference type="Pfam" id="PF01063">
    <property type="entry name" value="Aminotran_4"/>
    <property type="match status" value="1"/>
</dbReference>
<comment type="pathway">
    <text evidence="4">Amino-acid biosynthesis; L-valine biosynthesis; L-valine from pyruvate: step 4/4.</text>
</comment>
<dbReference type="UniPathway" id="UPA00049">
    <property type="reaction ID" value="UER00062"/>
</dbReference>
<dbReference type="PROSITE" id="PS00770">
    <property type="entry name" value="AA_TRANSFER_CLASS_4"/>
    <property type="match status" value="1"/>
</dbReference>
<organism evidence="19">
    <name type="scientific">uncultured Desulfobacterium sp</name>
    <dbReference type="NCBI Taxonomy" id="201089"/>
    <lineage>
        <taxon>Bacteria</taxon>
        <taxon>Pseudomonadati</taxon>
        <taxon>Thermodesulfobacteriota</taxon>
        <taxon>Desulfobacteria</taxon>
        <taxon>Desulfobacterales</taxon>
        <taxon>Desulfobacteriaceae</taxon>
        <taxon>Desulfobacterium</taxon>
        <taxon>environmental samples</taxon>
    </lineage>
</organism>
<comment type="catalytic activity">
    <reaction evidence="13 18">
        <text>L-isoleucine + 2-oxoglutarate = (S)-3-methyl-2-oxopentanoate + L-glutamate</text>
        <dbReference type="Rhea" id="RHEA:24801"/>
        <dbReference type="ChEBI" id="CHEBI:16810"/>
        <dbReference type="ChEBI" id="CHEBI:29985"/>
        <dbReference type="ChEBI" id="CHEBI:35146"/>
        <dbReference type="ChEBI" id="CHEBI:58045"/>
        <dbReference type="EC" id="2.6.1.42"/>
    </reaction>
</comment>
<dbReference type="InterPro" id="IPR036038">
    <property type="entry name" value="Aminotransferase-like"/>
</dbReference>
<dbReference type="NCBIfam" id="TIGR01123">
    <property type="entry name" value="ilvE_II"/>
    <property type="match status" value="1"/>
</dbReference>
<sequence>MKNCNKCCVSQEVKMQLSIKSADKLKPIPDSSALSFGTIFTDHMFNMDYNPEKGWHNPRIEPYAPINMDPSTMVLHYGQSIFEGLKAYRTGSGSIQLFRPKDNFKRFNNSCRLLCIPEVDENFLFDSLKKLITIEKNWLPDAPGTSLYIRPTIIAMDPFLGVRASYTYRLFIILSPVGAYYSAGFNPVKILVTKDHVRAVRGGLGEAKASANYAASLYAGEAAHKEGYTQVLWLDGIEQKYIEEVGSMNIFFVIDDEIITPSLNGSILSGITRNSVLALSKSWGLKTIERRITIDEVMQAHASGKLKEVFGSGTAAVISPVGELKYGDKVITVSDGKVGSVANKLFKALTDIQYGREKDTMGWIEQVI</sequence>
<dbReference type="InterPro" id="IPR018300">
    <property type="entry name" value="Aminotrans_IV_CS"/>
</dbReference>
<protein>
    <recommendedName>
        <fullName evidence="18">Branched-chain-amino-acid aminotransferase</fullName>
        <ecNumber evidence="18">2.6.1.42</ecNumber>
    </recommendedName>
</protein>
<evidence type="ECO:0000256" key="1">
    <source>
        <dbReference type="ARBA" id="ARBA00001933"/>
    </source>
</evidence>
<dbReference type="GO" id="GO:0009097">
    <property type="term" value="P:isoleucine biosynthetic process"/>
    <property type="evidence" value="ECO:0007669"/>
    <property type="project" value="UniProtKB-UniPathway"/>
</dbReference>
<dbReference type="UniPathway" id="UPA00047">
    <property type="reaction ID" value="UER00058"/>
</dbReference>
<evidence type="ECO:0000256" key="10">
    <source>
        <dbReference type="ARBA" id="ARBA00022898"/>
    </source>
</evidence>
<dbReference type="AlphaFoldDB" id="E1Y808"/>
<evidence type="ECO:0000256" key="14">
    <source>
        <dbReference type="ARBA" id="ARBA00049229"/>
    </source>
</evidence>
<comment type="catalytic activity">
    <reaction evidence="12 18">
        <text>L-valine + 2-oxoglutarate = 3-methyl-2-oxobutanoate + L-glutamate</text>
        <dbReference type="Rhea" id="RHEA:24813"/>
        <dbReference type="ChEBI" id="CHEBI:11851"/>
        <dbReference type="ChEBI" id="CHEBI:16810"/>
        <dbReference type="ChEBI" id="CHEBI:29985"/>
        <dbReference type="ChEBI" id="CHEBI:57762"/>
        <dbReference type="EC" id="2.6.1.42"/>
    </reaction>
</comment>
<keyword evidence="8 18" id="KW-0028">Amino-acid biosynthesis</keyword>
<comment type="pathway">
    <text evidence="5">Amino-acid biosynthesis; L-leucine biosynthesis; L-leucine from 3-methyl-2-oxobutanoate: step 4/4.</text>
</comment>
<reference evidence="19" key="1">
    <citation type="journal article" date="2011" name="Environ. Microbiol.">
        <title>Genomic insights into the metabolic potential of the polycyclic aromatic hydrocarbon degrading sulfate-reducing Deltaproteobacterium N47.</title>
        <authorList>
            <person name="Bergmann F."/>
            <person name="Selesi D."/>
            <person name="Weinmaier T."/>
            <person name="Tischler P."/>
            <person name="Rattei T."/>
            <person name="Meckenstock R.U."/>
        </authorList>
    </citation>
    <scope>NUCLEOTIDE SEQUENCE</scope>
</reference>
<dbReference type="GO" id="GO:0009098">
    <property type="term" value="P:L-leucine biosynthetic process"/>
    <property type="evidence" value="ECO:0007669"/>
    <property type="project" value="UniProtKB-UniPathway"/>
</dbReference>
<comment type="similarity">
    <text evidence="6 16">Belongs to the class-IV pyridoxal-phosphate-dependent aminotransferase family.</text>
</comment>
<dbReference type="SUPFAM" id="SSF56752">
    <property type="entry name" value="D-aminoacid aminotransferase-like PLP-dependent enzymes"/>
    <property type="match status" value="1"/>
</dbReference>
<dbReference type="InterPro" id="IPR005786">
    <property type="entry name" value="B_amino_transII"/>
</dbReference>
<evidence type="ECO:0000256" key="17">
    <source>
        <dbReference type="RuleBase" id="RU004516"/>
    </source>
</evidence>
<evidence type="ECO:0000256" key="6">
    <source>
        <dbReference type="ARBA" id="ARBA00009320"/>
    </source>
</evidence>
<comment type="function">
    <text evidence="2">Acts on leucine, isoleucine and valine.</text>
</comment>
<dbReference type="GO" id="GO:0052654">
    <property type="term" value="F:L-leucine-2-oxoglutarate transaminase activity"/>
    <property type="evidence" value="ECO:0007669"/>
    <property type="project" value="RHEA"/>
</dbReference>
<keyword evidence="10 17" id="KW-0663">Pyridoxal phosphate</keyword>
<dbReference type="InterPro" id="IPR043131">
    <property type="entry name" value="BCAT-like_N"/>
</dbReference>
<evidence type="ECO:0000313" key="19">
    <source>
        <dbReference type="EMBL" id="CBX26702.1"/>
    </source>
</evidence>
<dbReference type="NCBIfam" id="NF009897">
    <property type="entry name" value="PRK13357.1"/>
    <property type="match status" value="1"/>
</dbReference>
<dbReference type="InterPro" id="IPR033939">
    <property type="entry name" value="BCAT_family"/>
</dbReference>
<comment type="catalytic activity">
    <reaction evidence="14 18">
        <text>L-leucine + 2-oxoglutarate = 4-methyl-2-oxopentanoate + L-glutamate</text>
        <dbReference type="Rhea" id="RHEA:18321"/>
        <dbReference type="ChEBI" id="CHEBI:16810"/>
        <dbReference type="ChEBI" id="CHEBI:17865"/>
        <dbReference type="ChEBI" id="CHEBI:29985"/>
        <dbReference type="ChEBI" id="CHEBI:57427"/>
        <dbReference type="EC" id="2.6.1.42"/>
    </reaction>
</comment>
<evidence type="ECO:0000256" key="12">
    <source>
        <dbReference type="ARBA" id="ARBA00048212"/>
    </source>
</evidence>
<evidence type="ECO:0000256" key="9">
    <source>
        <dbReference type="ARBA" id="ARBA00022679"/>
    </source>
</evidence>
<keyword evidence="9 18" id="KW-0808">Transferase</keyword>
<dbReference type="GO" id="GO:0052656">
    <property type="term" value="F:L-isoleucine-2-oxoglutarate transaminase activity"/>
    <property type="evidence" value="ECO:0007669"/>
    <property type="project" value="RHEA"/>
</dbReference>
<dbReference type="UniPathway" id="UPA00048">
    <property type="reaction ID" value="UER00073"/>
</dbReference>
<evidence type="ECO:0000256" key="4">
    <source>
        <dbReference type="ARBA" id="ARBA00004931"/>
    </source>
</evidence>
<dbReference type="Gene3D" id="3.20.10.10">
    <property type="entry name" value="D-amino Acid Aminotransferase, subunit A, domain 2"/>
    <property type="match status" value="1"/>
</dbReference>